<dbReference type="EMBL" id="JXDG01000015">
    <property type="protein sequence ID" value="KIH84692.1"/>
    <property type="molecule type" value="Genomic_DNA"/>
</dbReference>
<dbReference type="Proteomes" id="UP000031535">
    <property type="component" value="Unassembled WGS sequence"/>
</dbReference>
<dbReference type="InterPro" id="IPR046306">
    <property type="entry name" value="DUF6421"/>
</dbReference>
<protein>
    <submittedName>
        <fullName evidence="1">Uncharacterized protein</fullName>
    </submittedName>
</protein>
<sequence length="401" mass="45241">MHKADPFTAIISLVDEIRARQELDGSIKDPSPADHARINALIAELDRQAGAIDGLSPALLTATLEDLGRWAQNGLQQRPLFDKTLASFKTPLPGEALFLLAPMRATNGPDPEGFRLELVTGYRSETPYLADAGQYTEHYVAPFQCIKLGAASKGFLQGNCIVLFPESVAAASKVDKQAFALFFFSKFFHIYNDQTVVEADRLFGRDSPFLFGQLSSRQMSESDMYDARCLWGYYHDYAHHTGPRPLDKNLYIKLNWFTGLLEETKCDLITVRLVQQHRPDFWQEIAEFILLERMFRYPKGSQRHMTFDAGTGILLFEILMNAQALIEDEQGRLTFDTERLGEQISSVIADIEALETLDDEAYLAGAREYVQQHLGAPQNPQARFNFPASHYARRVLGESPH</sequence>
<gene>
    <name evidence="1" type="ORF">UCMB321_1546</name>
</gene>
<comment type="caution">
    <text evidence="1">The sequence shown here is derived from an EMBL/GenBank/DDBJ whole genome shotgun (WGS) entry which is preliminary data.</text>
</comment>
<reference evidence="1 2" key="1">
    <citation type="submission" date="2015-01" db="EMBL/GenBank/DDBJ databases">
        <title>Complete genome of Pseudomonas batumici UCM B-321 producer of the batumin antibiotic with strong antistaphilococcal and potential anticancer activity.</title>
        <authorList>
            <person name="Klochko V.V."/>
            <person name="Zelena L.B."/>
            <person name="Elena K.A."/>
            <person name="Reva O.N."/>
        </authorList>
    </citation>
    <scope>NUCLEOTIDE SEQUENCE [LARGE SCALE GENOMIC DNA]</scope>
    <source>
        <strain evidence="1 2">UCM B-321</strain>
    </source>
</reference>
<organism evidence="1 2">
    <name type="scientific">Pseudomonas batumici</name>
    <dbReference type="NCBI Taxonomy" id="226910"/>
    <lineage>
        <taxon>Bacteria</taxon>
        <taxon>Pseudomonadati</taxon>
        <taxon>Pseudomonadota</taxon>
        <taxon>Gammaproteobacteria</taxon>
        <taxon>Pseudomonadales</taxon>
        <taxon>Pseudomonadaceae</taxon>
        <taxon>Pseudomonas</taxon>
    </lineage>
</organism>
<dbReference type="PATRIC" id="fig|226910.6.peg.1537"/>
<evidence type="ECO:0000313" key="1">
    <source>
        <dbReference type="EMBL" id="KIH84692.1"/>
    </source>
</evidence>
<dbReference type="Pfam" id="PF19985">
    <property type="entry name" value="DUF6421"/>
    <property type="match status" value="1"/>
</dbReference>
<dbReference type="STRING" id="226910.UCMB321_1546"/>
<evidence type="ECO:0000313" key="2">
    <source>
        <dbReference type="Proteomes" id="UP000031535"/>
    </source>
</evidence>
<proteinExistence type="predicted"/>
<dbReference type="OrthoDB" id="2935458at2"/>
<dbReference type="RefSeq" id="WP_040065042.1">
    <property type="nucleotide sequence ID" value="NZ_JXDG01000015.1"/>
</dbReference>
<dbReference type="AlphaFoldDB" id="A0A0C2IIH6"/>
<keyword evidence="2" id="KW-1185">Reference proteome</keyword>
<accession>A0A0C2IIH6</accession>
<name>A0A0C2IIH6_9PSED</name>